<name>A0AAE4AUI4_9HYPH</name>
<protein>
    <submittedName>
        <fullName evidence="2">DNA polymerase-3 subunit delta</fullName>
        <ecNumber evidence="2">2.7.7.7</ecNumber>
    </submittedName>
</protein>
<accession>A0AAE4AUI4</accession>
<dbReference type="Proteomes" id="UP001229244">
    <property type="component" value="Unassembled WGS sequence"/>
</dbReference>
<dbReference type="NCBIfam" id="NF005677">
    <property type="entry name" value="PRK07471.1"/>
    <property type="match status" value="1"/>
</dbReference>
<evidence type="ECO:0000313" key="3">
    <source>
        <dbReference type="Proteomes" id="UP001229244"/>
    </source>
</evidence>
<dbReference type="NCBIfam" id="NF006586">
    <property type="entry name" value="PRK09112.1"/>
    <property type="match status" value="1"/>
</dbReference>
<dbReference type="RefSeq" id="WP_306885698.1">
    <property type="nucleotide sequence ID" value="NZ_JAUSUL010000002.1"/>
</dbReference>
<dbReference type="SUPFAM" id="SSF52540">
    <property type="entry name" value="P-loop containing nucleoside triphosphate hydrolases"/>
    <property type="match status" value="1"/>
</dbReference>
<dbReference type="GO" id="GO:0003887">
    <property type="term" value="F:DNA-directed DNA polymerase activity"/>
    <property type="evidence" value="ECO:0007669"/>
    <property type="project" value="UniProtKB-EC"/>
</dbReference>
<dbReference type="PANTHER" id="PTHR11669">
    <property type="entry name" value="REPLICATION FACTOR C / DNA POLYMERASE III GAMMA-TAU SUBUNIT"/>
    <property type="match status" value="1"/>
</dbReference>
<comment type="caution">
    <text evidence="2">The sequence shown here is derived from an EMBL/GenBank/DDBJ whole genome shotgun (WGS) entry which is preliminary data.</text>
</comment>
<dbReference type="InterPro" id="IPR027417">
    <property type="entry name" value="P-loop_NTPase"/>
</dbReference>
<proteinExistence type="predicted"/>
<organism evidence="2 3">
    <name type="scientific">Amorphus orientalis</name>
    <dbReference type="NCBI Taxonomy" id="649198"/>
    <lineage>
        <taxon>Bacteria</taxon>
        <taxon>Pseudomonadati</taxon>
        <taxon>Pseudomonadota</taxon>
        <taxon>Alphaproteobacteria</taxon>
        <taxon>Hyphomicrobiales</taxon>
        <taxon>Amorphaceae</taxon>
        <taxon>Amorphus</taxon>
    </lineage>
</organism>
<feature type="region of interest" description="Disordered" evidence="1">
    <location>
        <begin position="1"/>
        <end position="24"/>
    </location>
</feature>
<dbReference type="GO" id="GO:0009360">
    <property type="term" value="C:DNA polymerase III complex"/>
    <property type="evidence" value="ECO:0007669"/>
    <property type="project" value="TreeGrafter"/>
</dbReference>
<dbReference type="EMBL" id="JAUSUL010000002">
    <property type="protein sequence ID" value="MDQ0315869.1"/>
    <property type="molecule type" value="Genomic_DNA"/>
</dbReference>
<reference evidence="2" key="1">
    <citation type="submission" date="2023-07" db="EMBL/GenBank/DDBJ databases">
        <title>Genomic Encyclopedia of Type Strains, Phase IV (KMG-IV): sequencing the most valuable type-strain genomes for metagenomic binning, comparative biology and taxonomic classification.</title>
        <authorList>
            <person name="Goeker M."/>
        </authorList>
    </citation>
    <scope>NUCLEOTIDE SEQUENCE</scope>
    <source>
        <strain evidence="2">DSM 21202</strain>
    </source>
</reference>
<dbReference type="GO" id="GO:0006261">
    <property type="term" value="P:DNA-templated DNA replication"/>
    <property type="evidence" value="ECO:0007669"/>
    <property type="project" value="TreeGrafter"/>
</dbReference>
<keyword evidence="3" id="KW-1185">Reference proteome</keyword>
<keyword evidence="2" id="KW-0548">Nucleotidyltransferase</keyword>
<gene>
    <name evidence="2" type="ORF">J2S73_002326</name>
</gene>
<evidence type="ECO:0000313" key="2">
    <source>
        <dbReference type="EMBL" id="MDQ0315869.1"/>
    </source>
</evidence>
<dbReference type="Pfam" id="PF13177">
    <property type="entry name" value="DNA_pol3_delta2"/>
    <property type="match status" value="1"/>
</dbReference>
<dbReference type="PANTHER" id="PTHR11669:SF8">
    <property type="entry name" value="DNA POLYMERASE III SUBUNIT DELTA"/>
    <property type="match status" value="1"/>
</dbReference>
<evidence type="ECO:0000256" key="1">
    <source>
        <dbReference type="SAM" id="MobiDB-lite"/>
    </source>
</evidence>
<dbReference type="InterPro" id="IPR050238">
    <property type="entry name" value="DNA_Rep/Repair_Clamp_Loader"/>
</dbReference>
<sequence length="365" mass="39597">MARATTKADDPPPEPDQVGDWPVPRHQTVLHGHHQVEEDLIAAYRGGRLHHALLLTGPEGIGKATLAFRFARFVLAHPDPADPALDSATDLSIPETHPVFRQVATGAHPGLLHLRRPYDDKTKKFRGEITVDEVRRIVPYFGSTSAHGGYRIVIVDVADDLNVNAANALLKSLEEPPRQALFLLVCHVPGRLLPTIRSRCRRIDLRPLSGDQMKSALVGMGADKAHDSEAVDVAADLADGSLRRALTLLEAGGVGLQHAVTDILSNLPRLDEAALHRLADRTSGPGSDATFDLLVDLVSDWLSKKVRADATTQPPAALAGWAEVWEKTAHAVGVAEAFNLDRKQVVLNLFHDIAEVDRTARARAS</sequence>
<dbReference type="AlphaFoldDB" id="A0AAE4AUI4"/>
<dbReference type="EC" id="2.7.7.7" evidence="2"/>
<keyword evidence="2" id="KW-0808">Transferase</keyword>
<dbReference type="Gene3D" id="3.40.50.300">
    <property type="entry name" value="P-loop containing nucleotide triphosphate hydrolases"/>
    <property type="match status" value="1"/>
</dbReference>
<feature type="compositionally biased region" description="Basic and acidic residues" evidence="1">
    <location>
        <begin position="1"/>
        <end position="10"/>
    </location>
</feature>